<dbReference type="WBParaSite" id="TMUE_1000005417.1">
    <property type="protein sequence ID" value="TMUE_1000005417.1"/>
    <property type="gene ID" value="WBGene00287664"/>
</dbReference>
<organism evidence="6 7">
    <name type="scientific">Trichuris muris</name>
    <name type="common">Mouse whipworm</name>
    <dbReference type="NCBI Taxonomy" id="70415"/>
    <lineage>
        <taxon>Eukaryota</taxon>
        <taxon>Metazoa</taxon>
        <taxon>Ecdysozoa</taxon>
        <taxon>Nematoda</taxon>
        <taxon>Enoplea</taxon>
        <taxon>Dorylaimia</taxon>
        <taxon>Trichinellida</taxon>
        <taxon>Trichuridae</taxon>
        <taxon>Trichuris</taxon>
    </lineage>
</organism>
<dbReference type="GO" id="GO:0005938">
    <property type="term" value="C:cell cortex"/>
    <property type="evidence" value="ECO:0007669"/>
    <property type="project" value="UniProtKB-SubCell"/>
</dbReference>
<keyword evidence="5" id="KW-0143">Chaperone</keyword>
<dbReference type="GO" id="GO:0001965">
    <property type="term" value="F:G-protein alpha-subunit binding"/>
    <property type="evidence" value="ECO:0007669"/>
    <property type="project" value="TreeGrafter"/>
</dbReference>
<comment type="similarity">
    <text evidence="2">Belongs to the synembryn family.</text>
</comment>
<dbReference type="InterPro" id="IPR019318">
    <property type="entry name" value="Gua_nucleotide_exch_fac_Ric8"/>
</dbReference>
<evidence type="ECO:0000256" key="1">
    <source>
        <dbReference type="ARBA" id="ARBA00004544"/>
    </source>
</evidence>
<sequence length="525" mass="58788">MISTLPLAKAGVVIHEFVENSLEKFDFSTETYLAKAAVSLAVVRRFSELVSDPSLAFSTLQLVRILSRDSYIACGLSKENFLDTLFSVAGFGPRTVANGQTTLEAKKCCCNLFFLSSRARREFKRYSELAESIRSAEDIQCDEVIFDLKIVFLLSGLSRDDPQFFDDCLIHSALFSLLERLVGECVGPFTNRYVLVSNECLKALFNVLSLRNAAPGKDALGSEISHELASLMKAYIARRTVDEEKEIEFHTNAINLLTLLHPSYYGLLFKKDLTVGSSELSEEDATDSSSCVLLDNLDLTPIEVILQVLSSQCDTTTARNHEFIRPTLVLLTSIASWNSSIRRYIRHQVLPPLRDVLQRPEVGHSLRNKVVRLMTSVSDVNAVAAEFLFVLCNFNVNRLIKYTGFGNAAGLLSSNGLLCKYAVDQKTEAHVEETDEDSDTEEYLAMRDKINPVLGCYEPDRPSSTDDMSEEQKEFEAMQLVNKIDEMMKHGVVVPGHIDKDGKVRPIEHVLQLQESNINMKKKPD</sequence>
<evidence type="ECO:0000313" key="7">
    <source>
        <dbReference type="WBParaSite" id="TMUE_1000005417.1"/>
    </source>
</evidence>
<evidence type="ECO:0000256" key="2">
    <source>
        <dbReference type="ARBA" id="ARBA00009049"/>
    </source>
</evidence>
<keyword evidence="3" id="KW-0963">Cytoplasm</keyword>
<evidence type="ECO:0000256" key="5">
    <source>
        <dbReference type="ARBA" id="ARBA00023186"/>
    </source>
</evidence>
<protein>
    <submittedName>
        <fullName evidence="7">Synembryn-A</fullName>
    </submittedName>
</protein>
<dbReference type="InterPro" id="IPR008376">
    <property type="entry name" value="Chaperone_Ric-8_A/B"/>
</dbReference>
<dbReference type="GO" id="GO:0005085">
    <property type="term" value="F:guanyl-nucleotide exchange factor activity"/>
    <property type="evidence" value="ECO:0007669"/>
    <property type="project" value="UniProtKB-KW"/>
</dbReference>
<accession>A0A5S6QET6</accession>
<evidence type="ECO:0000256" key="3">
    <source>
        <dbReference type="ARBA" id="ARBA00022490"/>
    </source>
</evidence>
<dbReference type="AlphaFoldDB" id="A0A5S6QET6"/>
<dbReference type="STRING" id="70415.A0A5S6QET6"/>
<dbReference type="Pfam" id="PF10165">
    <property type="entry name" value="Ric8"/>
    <property type="match status" value="1"/>
</dbReference>
<comment type="subcellular location">
    <subcellularLocation>
        <location evidence="1">Cytoplasm</location>
        <location evidence="1">Cell cortex</location>
    </subcellularLocation>
</comment>
<evidence type="ECO:0000313" key="6">
    <source>
        <dbReference type="Proteomes" id="UP000046395"/>
    </source>
</evidence>
<dbReference type="GO" id="GO:0007186">
    <property type="term" value="P:G protein-coupled receptor signaling pathway"/>
    <property type="evidence" value="ECO:0007669"/>
    <property type="project" value="TreeGrafter"/>
</dbReference>
<reference evidence="7" key="1">
    <citation type="submission" date="2019-12" db="UniProtKB">
        <authorList>
            <consortium name="WormBaseParasite"/>
        </authorList>
    </citation>
    <scope>IDENTIFICATION</scope>
</reference>
<evidence type="ECO:0000256" key="4">
    <source>
        <dbReference type="ARBA" id="ARBA00022658"/>
    </source>
</evidence>
<name>A0A5S6QET6_TRIMR</name>
<dbReference type="PANTHER" id="PTHR12425">
    <property type="entry name" value="SYNEMBRYN"/>
    <property type="match status" value="1"/>
</dbReference>
<dbReference type="PRINTS" id="PR01802">
    <property type="entry name" value="SYNEMBRYN"/>
</dbReference>
<proteinExistence type="inferred from homology"/>
<dbReference type="PANTHER" id="PTHR12425:SF5">
    <property type="entry name" value="SYNEMBRYN"/>
    <property type="match status" value="1"/>
</dbReference>
<keyword evidence="4" id="KW-0344">Guanine-nucleotide releasing factor</keyword>
<dbReference type="Proteomes" id="UP000046395">
    <property type="component" value="Unassembled WGS sequence"/>
</dbReference>
<keyword evidence="6" id="KW-1185">Reference proteome</keyword>